<dbReference type="Pfam" id="PF12455">
    <property type="entry name" value="Dynactin"/>
    <property type="match status" value="1"/>
</dbReference>
<evidence type="ECO:0000256" key="5">
    <source>
        <dbReference type="ARBA" id="ARBA00023017"/>
    </source>
</evidence>
<dbReference type="GO" id="GO:0031122">
    <property type="term" value="P:cytoplasmic microtubule organization"/>
    <property type="evidence" value="ECO:0007669"/>
    <property type="project" value="TreeGrafter"/>
</dbReference>
<dbReference type="PANTHER" id="PTHR18916">
    <property type="entry name" value="DYNACTIN 1-RELATED MICROTUBULE-BINDING"/>
    <property type="match status" value="1"/>
</dbReference>
<keyword evidence="5" id="KW-0243">Dynein</keyword>
<feature type="compositionally biased region" description="Low complexity" evidence="9">
    <location>
        <begin position="91"/>
        <end position="139"/>
    </location>
</feature>
<dbReference type="GO" id="GO:0035371">
    <property type="term" value="C:microtubule plus-end"/>
    <property type="evidence" value="ECO:0007669"/>
    <property type="project" value="TreeGrafter"/>
</dbReference>
<protein>
    <recommendedName>
        <fullName evidence="10">CAP-Gly domain-containing protein</fullName>
    </recommendedName>
</protein>
<keyword evidence="6 8" id="KW-0175">Coiled coil</keyword>
<feature type="region of interest" description="Disordered" evidence="9">
    <location>
        <begin position="1175"/>
        <end position="1197"/>
    </location>
</feature>
<dbReference type="SUPFAM" id="SSF74924">
    <property type="entry name" value="Cap-Gly domain"/>
    <property type="match status" value="1"/>
</dbReference>
<dbReference type="GO" id="GO:0030286">
    <property type="term" value="C:dynein complex"/>
    <property type="evidence" value="ECO:0007669"/>
    <property type="project" value="UniProtKB-KW"/>
</dbReference>
<dbReference type="GO" id="GO:0005634">
    <property type="term" value="C:nucleus"/>
    <property type="evidence" value="ECO:0007669"/>
    <property type="project" value="TreeGrafter"/>
</dbReference>
<dbReference type="AlphaFoldDB" id="A0AAV5A4N5"/>
<comment type="subcellular location">
    <subcellularLocation>
        <location evidence="1">Cytoplasm</location>
        <location evidence="1">Cytoskeleton</location>
    </subcellularLocation>
</comment>
<comment type="caution">
    <text evidence="11">The sequence shown here is derived from an EMBL/GenBank/DDBJ whole genome shotgun (WGS) entry which is preliminary data.</text>
</comment>
<organism evidence="11 12">
    <name type="scientific">Clathrus columnatus</name>
    <dbReference type="NCBI Taxonomy" id="1419009"/>
    <lineage>
        <taxon>Eukaryota</taxon>
        <taxon>Fungi</taxon>
        <taxon>Dikarya</taxon>
        <taxon>Basidiomycota</taxon>
        <taxon>Agaricomycotina</taxon>
        <taxon>Agaricomycetes</taxon>
        <taxon>Phallomycetidae</taxon>
        <taxon>Phallales</taxon>
        <taxon>Clathraceae</taxon>
        <taxon>Clathrus</taxon>
    </lineage>
</organism>
<evidence type="ECO:0000256" key="3">
    <source>
        <dbReference type="ARBA" id="ARBA00022490"/>
    </source>
</evidence>
<evidence type="ECO:0000259" key="10">
    <source>
        <dbReference type="PROSITE" id="PS50245"/>
    </source>
</evidence>
<dbReference type="Proteomes" id="UP001050691">
    <property type="component" value="Unassembled WGS sequence"/>
</dbReference>
<keyword evidence="7" id="KW-0206">Cytoskeleton</keyword>
<feature type="compositionally biased region" description="Polar residues" evidence="9">
    <location>
        <begin position="146"/>
        <end position="168"/>
    </location>
</feature>
<dbReference type="EMBL" id="BPWL01000003">
    <property type="protein sequence ID" value="GJJ08433.1"/>
    <property type="molecule type" value="Genomic_DNA"/>
</dbReference>
<dbReference type="Pfam" id="PF01302">
    <property type="entry name" value="CAP_GLY"/>
    <property type="match status" value="1"/>
</dbReference>
<evidence type="ECO:0000256" key="1">
    <source>
        <dbReference type="ARBA" id="ARBA00004245"/>
    </source>
</evidence>
<keyword evidence="3" id="KW-0963">Cytoplasm</keyword>
<evidence type="ECO:0000256" key="8">
    <source>
        <dbReference type="SAM" id="Coils"/>
    </source>
</evidence>
<dbReference type="GO" id="GO:0051010">
    <property type="term" value="F:microtubule plus-end binding"/>
    <property type="evidence" value="ECO:0007669"/>
    <property type="project" value="TreeGrafter"/>
</dbReference>
<evidence type="ECO:0000313" key="11">
    <source>
        <dbReference type="EMBL" id="GJJ08433.1"/>
    </source>
</evidence>
<evidence type="ECO:0000256" key="6">
    <source>
        <dbReference type="ARBA" id="ARBA00023054"/>
    </source>
</evidence>
<gene>
    <name evidence="11" type="ORF">Clacol_002649</name>
</gene>
<feature type="region of interest" description="Disordered" evidence="9">
    <location>
        <begin position="86"/>
        <end position="221"/>
    </location>
</feature>
<sequence length="1277" mass="143566">MAPLEPVKGALVEIPAGRGVVRFIGATQFSPGKWIGIELSEPKGKNDGSVMGVAYFSCKMNHGVFVRPSQVKVLELLPVDMTPARPQATARLSHQRQSSTSLSSTPVTTRAPSARSIPSNSSRSTSPAKPAAPATPRPSLVASRFASASPTKRSSLPHTSNPIISSPSLPTPRRTLTVKETPQEVLVQSPVNNDPPIVRIPSPPIKSSPSVPSQDSPHTNSVREPFSILVEDGDIQASPIEPVSPILRPPSSSRVREEQELRARLRITEARREEDARRIRELETRLADAEGFVSIRPKLQAKLNTLQTELINARRAQSEAESLSSMSETRLMESNEQLEMAMLDKEIAEERAEIAETELEGVKERLAMVEVELNALKGGLTEDGSDLPDSAKERLSYIRLEKQNERLKEALIKFAGSLLLCRLRDISAETEVDQRRKIIELERELANTDELQADYENNLKDLLTAEKQIEDLKERLDDALGAEDILEALTNRNMELGEKIEEMRLSIEDLEMLKELADELEEQHIETEKALQEDLDAKDMEIHEHSKKITELNTSLEDYEHTITQFRDLVLQLQSELDTLRAETQTAQNESATQASKASHIMSMNIKLQSSMSKNQARNIDLELRKIEAREARELLSIIQPFLPQTYIETDSDSTSCYLFFQRMAFKADLINSVVAQTHNLPDSLNGPVSESLVGVCEMRGRISHLSTLSKRFAAILRRCDVESFLNFGRLYPEIAPVEKRIDMHIDLLKREEFRELECVSDVSKMLAQFEHLAESYFSGFEFDLGERELDHALALDNDLDMFSAAVGLTKTAIQVIQKDDEISVDVIVEWGQSDTTLMEPMQRLLDQCRAAKQVSMKLVKRIQDILKESSAFSPLLLPQLSGLTVLVSKAVDFAIQLAQSVNGYLADVRAAKHPFQLGGVLTIVREIATATMSRREAAVPSWEDVSASLLQLIKDASDILPAVMENENVIKITGIAPWIHRIEEVKASLAVNIEAERKVTQLNEEMQDLVRGLKVKDQVIQESSVKIELMERRMEAVKKQADTITDLENELVKARKQERAYEEAMEQLQADLDTLEQDNLKLKTMASGMERQGLIKHVNMFGKEILLILQVAVINAPPQNDAEPVIVEGNLETSHLLEQIEALRGAVRFLRNENSYLKGYDLLKDIQSLPPIDRVPTPQLDYSQTPSDSDESDYEQRPMNLRTLATETKVLYRDVIKFSSSRRVIDLSALNKQRIEQGRKWMPKKQTPAQQVWEKKVEAEELGRRVKMLLEKARVI</sequence>
<dbReference type="GO" id="GO:0005938">
    <property type="term" value="C:cell cortex"/>
    <property type="evidence" value="ECO:0007669"/>
    <property type="project" value="TreeGrafter"/>
</dbReference>
<reference evidence="11" key="1">
    <citation type="submission" date="2021-10" db="EMBL/GenBank/DDBJ databases">
        <title>De novo Genome Assembly of Clathrus columnatus (Basidiomycota, Fungi) Using Illumina and Nanopore Sequence Data.</title>
        <authorList>
            <person name="Ogiso-Tanaka E."/>
            <person name="Itagaki H."/>
            <person name="Hosoya T."/>
            <person name="Hosaka K."/>
        </authorList>
    </citation>
    <scope>NUCLEOTIDE SEQUENCE</scope>
    <source>
        <strain evidence="11">MO-923</strain>
    </source>
</reference>
<evidence type="ECO:0000256" key="4">
    <source>
        <dbReference type="ARBA" id="ARBA00022701"/>
    </source>
</evidence>
<dbReference type="InterPro" id="IPR000938">
    <property type="entry name" value="CAP-Gly_domain"/>
</dbReference>
<dbReference type="SMART" id="SM01052">
    <property type="entry name" value="CAP_GLY"/>
    <property type="match status" value="1"/>
</dbReference>
<evidence type="ECO:0000313" key="12">
    <source>
        <dbReference type="Proteomes" id="UP001050691"/>
    </source>
</evidence>
<proteinExistence type="inferred from homology"/>
<keyword evidence="4" id="KW-0493">Microtubule</keyword>
<feature type="domain" description="CAP-Gly" evidence="10">
    <location>
        <begin position="25"/>
        <end position="67"/>
    </location>
</feature>
<name>A0AAV5A4N5_9AGAM</name>
<dbReference type="InterPro" id="IPR022157">
    <property type="entry name" value="Dynactin"/>
</dbReference>
<feature type="coiled-coil region" evidence="8">
    <location>
        <begin position="265"/>
        <end position="372"/>
    </location>
</feature>
<evidence type="ECO:0000256" key="2">
    <source>
        <dbReference type="ARBA" id="ARBA00011010"/>
    </source>
</evidence>
<feature type="coiled-coil region" evidence="8">
    <location>
        <begin position="993"/>
        <end position="1093"/>
    </location>
</feature>
<dbReference type="PANTHER" id="PTHR18916:SF89">
    <property type="entry name" value="CAP-GLY DOMAIN-CONTAINING PROTEIN"/>
    <property type="match status" value="1"/>
</dbReference>
<dbReference type="PROSITE" id="PS00845">
    <property type="entry name" value="CAP_GLY_1"/>
    <property type="match status" value="1"/>
</dbReference>
<dbReference type="InterPro" id="IPR036859">
    <property type="entry name" value="CAP-Gly_dom_sf"/>
</dbReference>
<dbReference type="Gene3D" id="2.30.30.190">
    <property type="entry name" value="CAP Gly-rich-like domain"/>
    <property type="match status" value="1"/>
</dbReference>
<dbReference type="PROSITE" id="PS50245">
    <property type="entry name" value="CAP_GLY_2"/>
    <property type="match status" value="1"/>
</dbReference>
<evidence type="ECO:0000256" key="9">
    <source>
        <dbReference type="SAM" id="MobiDB-lite"/>
    </source>
</evidence>
<comment type="similarity">
    <text evidence="2">Belongs to the dynactin 150 kDa subunit family.</text>
</comment>
<feature type="coiled-coil region" evidence="8">
    <location>
        <begin position="438"/>
        <end position="590"/>
    </location>
</feature>
<accession>A0AAV5A4N5</accession>
<keyword evidence="12" id="KW-1185">Reference proteome</keyword>
<evidence type="ECO:0000256" key="7">
    <source>
        <dbReference type="ARBA" id="ARBA00023212"/>
    </source>
</evidence>